<gene>
    <name evidence="1" type="ORF">DPR02_31730</name>
</gene>
<sequence length="157" mass="17716">MPTDTWEKLAAFAREELGRPLFGGELKIAPWSRLEEDLKVTGIDAIEFIDKWAETFGVQAGDFPCGRYFGPEEQDRVTTFLAMFSERYRKPPRVPLTLGMLEEAMRLGRWDRNAIERAATLTAHTRNNRIRTAVTSARYRIAPGSNSTPPAATPACR</sequence>
<accession>A0AAQ0F749</accession>
<comment type="caution">
    <text evidence="1">The sequence shown here is derived from an EMBL/GenBank/DDBJ whole genome shotgun (WGS) entry which is preliminary data.</text>
</comment>
<evidence type="ECO:0000313" key="2">
    <source>
        <dbReference type="Proteomes" id="UP000248899"/>
    </source>
</evidence>
<evidence type="ECO:0000313" key="1">
    <source>
        <dbReference type="EMBL" id="RAQ02286.1"/>
    </source>
</evidence>
<proteinExistence type="predicted"/>
<dbReference type="Pfam" id="PF07377">
    <property type="entry name" value="DUF1493"/>
    <property type="match status" value="1"/>
</dbReference>
<dbReference type="AlphaFoldDB" id="A0AAQ0F749"/>
<protein>
    <submittedName>
        <fullName evidence="1">Acyl carrier protein</fullName>
    </submittedName>
</protein>
<organism evidence="1 2">
    <name type="scientific">Burkholderia cepacia</name>
    <name type="common">Pseudomonas cepacia</name>
    <dbReference type="NCBI Taxonomy" id="292"/>
    <lineage>
        <taxon>Bacteria</taxon>
        <taxon>Pseudomonadati</taxon>
        <taxon>Pseudomonadota</taxon>
        <taxon>Betaproteobacteria</taxon>
        <taxon>Burkholderiales</taxon>
        <taxon>Burkholderiaceae</taxon>
        <taxon>Burkholderia</taxon>
        <taxon>Burkholderia cepacia complex</taxon>
    </lineage>
</organism>
<dbReference type="Proteomes" id="UP000248899">
    <property type="component" value="Unassembled WGS sequence"/>
</dbReference>
<reference evidence="1 2" key="1">
    <citation type="submission" date="2018-06" db="EMBL/GenBank/DDBJ databases">
        <title>Towards the identification of Burkholderia cepacia strain which caused fatal septicemia.</title>
        <authorList>
            <person name="Bui L.A.T."/>
            <person name="Zakharova I.B."/>
            <person name="Shpak I.M."/>
            <person name="Teteryatnikova N."/>
            <person name="Ustinov D.V."/>
            <person name="Kuzyutina Y.A."/>
            <person name="Nguyen H.N."/>
            <person name="Antonov A.S."/>
            <person name="Avdyusheva E.F."/>
            <person name="Victorov D.V."/>
        </authorList>
    </citation>
    <scope>NUCLEOTIDE SEQUENCE [LARGE SCALE GENOMIC DNA]</scope>
    <source>
        <strain evidence="1 2">PT02</strain>
    </source>
</reference>
<name>A0AAQ0F749_BURCE</name>
<dbReference type="InterPro" id="IPR010862">
    <property type="entry name" value="DUF1493"/>
</dbReference>
<dbReference type="EMBL" id="QLUZ01000026">
    <property type="protein sequence ID" value="RAQ02286.1"/>
    <property type="molecule type" value="Genomic_DNA"/>
</dbReference>